<comment type="caution">
    <text evidence="3">The sequence shown here is derived from an EMBL/GenBank/DDBJ whole genome shotgun (WGS) entry which is preliminary data.</text>
</comment>
<dbReference type="Proteomes" id="UP001143192">
    <property type="component" value="Unassembled WGS sequence"/>
</dbReference>
<dbReference type="Pfam" id="PF22548">
    <property type="entry name" value="AEP-TOTE"/>
    <property type="match status" value="1"/>
</dbReference>
<feature type="domain" description="Helicase ATP-binding" evidence="2">
    <location>
        <begin position="443"/>
        <end position="608"/>
    </location>
</feature>
<dbReference type="InterPro" id="IPR050742">
    <property type="entry name" value="Helicase_Restrict-Modif_Enz"/>
</dbReference>
<keyword evidence="3" id="KW-0347">Helicase</keyword>
<dbReference type="GO" id="GO:0005829">
    <property type="term" value="C:cytosol"/>
    <property type="evidence" value="ECO:0007669"/>
    <property type="project" value="TreeGrafter"/>
</dbReference>
<dbReference type="SUPFAM" id="SSF52540">
    <property type="entry name" value="P-loop containing nucleoside triphosphate hydrolases"/>
    <property type="match status" value="2"/>
</dbReference>
<dbReference type="PANTHER" id="PTHR47396:SF1">
    <property type="entry name" value="ATP-DEPENDENT HELICASE IRC3-RELATED"/>
    <property type="match status" value="1"/>
</dbReference>
<dbReference type="RefSeq" id="WP_257930775.1">
    <property type="nucleotide sequence ID" value="NZ_JAMZED010000005.1"/>
</dbReference>
<dbReference type="GO" id="GO:0004386">
    <property type="term" value="F:helicase activity"/>
    <property type="evidence" value="ECO:0007669"/>
    <property type="project" value="UniProtKB-KW"/>
</dbReference>
<accession>A0A9X2NQV9</accession>
<organism evidence="3 4">
    <name type="scientific">Bacteroides muris</name>
    <name type="common">ex Fokt et al. 2023</name>
    <dbReference type="NCBI Taxonomy" id="2937417"/>
    <lineage>
        <taxon>Bacteria</taxon>
        <taxon>Pseudomonadati</taxon>
        <taxon>Bacteroidota</taxon>
        <taxon>Bacteroidia</taxon>
        <taxon>Bacteroidales</taxon>
        <taxon>Bacteroidaceae</taxon>
        <taxon>Bacteroides</taxon>
    </lineage>
</organism>
<evidence type="ECO:0000313" key="4">
    <source>
        <dbReference type="Proteomes" id="UP001143192"/>
    </source>
</evidence>
<keyword evidence="3" id="KW-0378">Hydrolase</keyword>
<reference evidence="3" key="1">
    <citation type="journal article" date="2022" name="Arch. Microbiol.">
        <title>Bacteroides muris sp. nov. isolated from the cecum of wild-derived house mice.</title>
        <authorList>
            <person name="Fokt H."/>
            <person name="Unni R."/>
            <person name="Repnik U."/>
            <person name="Schmitz R.A."/>
            <person name="Bramkamp M."/>
            <person name="Baines J.F."/>
            <person name="Unterweger D."/>
        </authorList>
    </citation>
    <scope>NUCLEOTIDE SEQUENCE</scope>
    <source>
        <strain evidence="3">KH365_2</strain>
    </source>
</reference>
<proteinExistence type="predicted"/>
<evidence type="ECO:0000313" key="3">
    <source>
        <dbReference type="EMBL" id="MCR6503772.1"/>
    </source>
</evidence>
<keyword evidence="1" id="KW-0175">Coiled coil</keyword>
<feature type="coiled-coil region" evidence="1">
    <location>
        <begin position="7"/>
        <end position="41"/>
    </location>
</feature>
<dbReference type="SMART" id="SM00487">
    <property type="entry name" value="DEXDc"/>
    <property type="match status" value="1"/>
</dbReference>
<keyword evidence="3" id="KW-0067">ATP-binding</keyword>
<protein>
    <submittedName>
        <fullName evidence="3">DEAD/DEAH box helicase family protein</fullName>
    </submittedName>
</protein>
<dbReference type="GO" id="GO:0016787">
    <property type="term" value="F:hydrolase activity"/>
    <property type="evidence" value="ECO:0007669"/>
    <property type="project" value="InterPro"/>
</dbReference>
<dbReference type="PROSITE" id="PS51192">
    <property type="entry name" value="HELICASE_ATP_BIND_1"/>
    <property type="match status" value="1"/>
</dbReference>
<dbReference type="InterPro" id="IPR027417">
    <property type="entry name" value="P-loop_NTPase"/>
</dbReference>
<dbReference type="InterPro" id="IPR054347">
    <property type="entry name" value="TOTE_primase"/>
</dbReference>
<dbReference type="EMBL" id="JAMZED010000005">
    <property type="protein sequence ID" value="MCR6503772.1"/>
    <property type="molecule type" value="Genomic_DNA"/>
</dbReference>
<dbReference type="CDD" id="cd17926">
    <property type="entry name" value="DEXHc_RE"/>
    <property type="match status" value="1"/>
</dbReference>
<keyword evidence="3" id="KW-0547">Nucleotide-binding</keyword>
<dbReference type="Pfam" id="PF04851">
    <property type="entry name" value="ResIII"/>
    <property type="match status" value="1"/>
</dbReference>
<reference evidence="3" key="2">
    <citation type="submission" date="2022-04" db="EMBL/GenBank/DDBJ databases">
        <authorList>
            <person name="Fokt H."/>
            <person name="Baines J."/>
        </authorList>
    </citation>
    <scope>NUCLEOTIDE SEQUENCE</scope>
    <source>
        <strain evidence="3">KH365_2</strain>
    </source>
</reference>
<dbReference type="PANTHER" id="PTHR47396">
    <property type="entry name" value="TYPE I RESTRICTION ENZYME ECOKI R PROTEIN"/>
    <property type="match status" value="1"/>
</dbReference>
<evidence type="ECO:0000259" key="2">
    <source>
        <dbReference type="PROSITE" id="PS51192"/>
    </source>
</evidence>
<dbReference type="CDD" id="cd18785">
    <property type="entry name" value="SF2_C"/>
    <property type="match status" value="1"/>
</dbReference>
<gene>
    <name evidence="3" type="ORF">M1B79_03550</name>
</gene>
<dbReference type="Gene3D" id="3.40.50.300">
    <property type="entry name" value="P-loop containing nucleotide triphosphate hydrolases"/>
    <property type="match status" value="2"/>
</dbReference>
<dbReference type="InterPro" id="IPR006935">
    <property type="entry name" value="Helicase/UvrB_N"/>
</dbReference>
<keyword evidence="4" id="KW-1185">Reference proteome</keyword>
<dbReference type="AlphaFoldDB" id="A0A9X2NQV9"/>
<dbReference type="GO" id="GO:0003677">
    <property type="term" value="F:DNA binding"/>
    <property type="evidence" value="ECO:0007669"/>
    <property type="project" value="InterPro"/>
</dbReference>
<dbReference type="GO" id="GO:0005524">
    <property type="term" value="F:ATP binding"/>
    <property type="evidence" value="ECO:0007669"/>
    <property type="project" value="InterPro"/>
</dbReference>
<name>A0A9X2NQV9_9BACE</name>
<evidence type="ECO:0000256" key="1">
    <source>
        <dbReference type="SAM" id="Coils"/>
    </source>
</evidence>
<sequence length="900" mass="102908">MKSPLTYKELLTLSIRLQEENNALKDEIKHLKELLHIEDEKPQESIVMPRLSLEEKVALFRGLFYGREDVFARRWYSRSSGKSGYQPVCLNEWNRQLCDKRKYKCTECPNRQFKELDYEDIYKHLEGKEINCCDVIGVYAILQDNKCNFLCADFDDKSCEHGYQNDVSSYINICKEWEIPYSVERSRSGNGAHVWIFFETPLEASKARKLGNTILTEAMDRNGRMTFKSYDRFFPNQDRLPEGGFGNLVALPLQGKARKEGNSVFVDENFIPYKDQWEYLLSVRKVSEALVDRILLKYGIASELGELSTTSESQPWETPSAQKIVKDDFPKEILIIKSNMLYIPLDGLSAKAINHLKRIASFKNPEFYAKLGMRLSTYNVPRVISCAELSDKHIALPRGCEDAVTKLLDEHHVAYCIDDWTEQGITISVQFKGELREEQATAVQSLTFHNNGILHGTTAFGKTVTAIGLIAERKVNTLILVHTKALLDQWKTRLEEFLEIDYTVEDTSHKRGRKKAFSPFGTLDSKGNNLHGIIDIALMQSCFEENDVKSFIRNYGMVIVDECHHVSAVNFERILKYSNARYVYGLTATPIRKDGHQPIIFMQCGPIRYSADAKMQMASQTFERLLIPRFTSYRELTDEHKTYAQTIQGMSNDTYRNTLIINDICTALETGRSPIVLTNLTSHVETLATMLASKCKNVITLVGSESVKEKRMKMIRLQAILPTESLVIVATGKYIGEGFDYPRLDTLFLALPVSWKGIVAQYAGRLHREYSGKKDVRIYDYIDIHLPLCDTMYKRRLKGYAAVGYKLNSTNPGTLFSDVQDIIFNGKNFLKPYLADLSHAHKSVVISSTKLWLTKRTPMLDILQELILRGVQVIVFDSLFVLRRPVHASVPVSLEKLFLL</sequence>
<dbReference type="InterPro" id="IPR014001">
    <property type="entry name" value="Helicase_ATP-bd"/>
</dbReference>